<dbReference type="GO" id="GO:0005813">
    <property type="term" value="C:centrosome"/>
    <property type="evidence" value="ECO:0007669"/>
    <property type="project" value="TreeGrafter"/>
</dbReference>
<evidence type="ECO:0000313" key="2">
    <source>
        <dbReference type="EMBL" id="KAK1795255.1"/>
    </source>
</evidence>
<proteinExistence type="predicted"/>
<dbReference type="Proteomes" id="UP001239994">
    <property type="component" value="Unassembled WGS sequence"/>
</dbReference>
<feature type="non-terminal residue" evidence="2">
    <location>
        <position position="280"/>
    </location>
</feature>
<keyword evidence="3" id="KW-1185">Reference proteome</keyword>
<name>A0AAD9DU00_9TELE</name>
<dbReference type="PANTHER" id="PTHR31393:SF2">
    <property type="entry name" value="CHROMOSOME 7 OPEN READING FRAME 31"/>
    <property type="match status" value="1"/>
</dbReference>
<evidence type="ECO:0000313" key="3">
    <source>
        <dbReference type="Proteomes" id="UP001239994"/>
    </source>
</evidence>
<feature type="region of interest" description="Disordered" evidence="1">
    <location>
        <begin position="201"/>
        <end position="220"/>
    </location>
</feature>
<dbReference type="EMBL" id="JAROKS010000016">
    <property type="protein sequence ID" value="KAK1795255.1"/>
    <property type="molecule type" value="Genomic_DNA"/>
</dbReference>
<dbReference type="PANTHER" id="PTHR31393">
    <property type="entry name" value="C5ORF31"/>
    <property type="match status" value="1"/>
</dbReference>
<organism evidence="2 3">
    <name type="scientific">Electrophorus voltai</name>
    <dbReference type="NCBI Taxonomy" id="2609070"/>
    <lineage>
        <taxon>Eukaryota</taxon>
        <taxon>Metazoa</taxon>
        <taxon>Chordata</taxon>
        <taxon>Craniata</taxon>
        <taxon>Vertebrata</taxon>
        <taxon>Euteleostomi</taxon>
        <taxon>Actinopterygii</taxon>
        <taxon>Neopterygii</taxon>
        <taxon>Teleostei</taxon>
        <taxon>Ostariophysi</taxon>
        <taxon>Gymnotiformes</taxon>
        <taxon>Gymnotoidei</taxon>
        <taxon>Gymnotidae</taxon>
        <taxon>Electrophorus</taxon>
    </lineage>
</organism>
<dbReference type="AlphaFoldDB" id="A0AAD9DU00"/>
<accession>A0AAD9DU00</accession>
<comment type="caution">
    <text evidence="2">The sequence shown here is derived from an EMBL/GenBank/DDBJ whole genome shotgun (WGS) entry which is preliminary data.</text>
</comment>
<gene>
    <name evidence="2" type="ORF">P4O66_010429</name>
</gene>
<reference evidence="2" key="1">
    <citation type="submission" date="2023-03" db="EMBL/GenBank/DDBJ databases">
        <title>Electrophorus voltai genome.</title>
        <authorList>
            <person name="Bian C."/>
        </authorList>
    </citation>
    <scope>NUCLEOTIDE SEQUENCE</scope>
    <source>
        <strain evidence="2">CB-2022</strain>
        <tissue evidence="2">Muscle</tissue>
    </source>
</reference>
<dbReference type="InterPro" id="IPR027886">
    <property type="entry name" value="SPMIP4"/>
</dbReference>
<dbReference type="Pfam" id="PF15093">
    <property type="entry name" value="SPMIP4-like"/>
    <property type="match status" value="1"/>
</dbReference>
<sequence length="280" mass="31325">IPKPTDINIGEKLINISIQREHPYQSHISRCAMFPTYRSPDDPDRGVRVACKLPLDPLLPAGAPHVTLLKKTKGAPYRHELLDVPMATRRNVTTWPGQNGFQNHSALSAPQYAKPVKGETQMFYPKAPKTLCPNPSLRTRSATLSARTASVLRNLEKARWISSYQLHHTGMGPAKPDARGPVRSQRDFSNCSNRLYVAGKNPLEPSQLAPPTAGSDGRNAGTGLFRSQCVLLELQDTFSRTEAHRRLHKSVQSNTLNLQDNHHTGRKHSFYGFNSYYFHN</sequence>
<evidence type="ECO:0000256" key="1">
    <source>
        <dbReference type="SAM" id="MobiDB-lite"/>
    </source>
</evidence>
<protein>
    <submittedName>
        <fullName evidence="2">Uncharacterized protein</fullName>
    </submittedName>
</protein>